<evidence type="ECO:0000313" key="5">
    <source>
        <dbReference type="EMBL" id="GJE84013.1"/>
    </source>
</evidence>
<accession>A0A9P3L7H8</accession>
<dbReference type="PANTHER" id="PTHR43712:SF2">
    <property type="entry name" value="O-METHYLTRANSFERASE CICE"/>
    <property type="match status" value="1"/>
</dbReference>
<dbReference type="AlphaFoldDB" id="A0A9P3L7H8"/>
<evidence type="ECO:0000256" key="1">
    <source>
        <dbReference type="ARBA" id="ARBA00022603"/>
    </source>
</evidence>
<gene>
    <name evidence="5" type="ORF">PsYK624_000870</name>
</gene>
<dbReference type="SUPFAM" id="SSF46785">
    <property type="entry name" value="Winged helix' DNA-binding domain"/>
    <property type="match status" value="1"/>
</dbReference>
<evidence type="ECO:0000256" key="3">
    <source>
        <dbReference type="ARBA" id="ARBA00022691"/>
    </source>
</evidence>
<dbReference type="OrthoDB" id="2410195at2759"/>
<dbReference type="GO" id="GO:0032259">
    <property type="term" value="P:methylation"/>
    <property type="evidence" value="ECO:0007669"/>
    <property type="project" value="UniProtKB-KW"/>
</dbReference>
<evidence type="ECO:0000313" key="6">
    <source>
        <dbReference type="Proteomes" id="UP000703269"/>
    </source>
</evidence>
<keyword evidence="6" id="KW-1185">Reference proteome</keyword>
<organism evidence="5 6">
    <name type="scientific">Phanerochaete sordida</name>
    <dbReference type="NCBI Taxonomy" id="48140"/>
    <lineage>
        <taxon>Eukaryota</taxon>
        <taxon>Fungi</taxon>
        <taxon>Dikarya</taxon>
        <taxon>Basidiomycota</taxon>
        <taxon>Agaricomycotina</taxon>
        <taxon>Agaricomycetes</taxon>
        <taxon>Polyporales</taxon>
        <taxon>Phanerochaetaceae</taxon>
        <taxon>Phanerochaete</taxon>
    </lineage>
</organism>
<dbReference type="SUPFAM" id="SSF53335">
    <property type="entry name" value="S-adenosyl-L-methionine-dependent methyltransferases"/>
    <property type="match status" value="1"/>
</dbReference>
<dbReference type="PANTHER" id="PTHR43712">
    <property type="entry name" value="PUTATIVE (AFU_ORTHOLOGUE AFUA_4G14580)-RELATED"/>
    <property type="match status" value="1"/>
</dbReference>
<evidence type="ECO:0000259" key="4">
    <source>
        <dbReference type="Pfam" id="PF00891"/>
    </source>
</evidence>
<dbReference type="InterPro" id="IPR001077">
    <property type="entry name" value="COMT_C"/>
</dbReference>
<dbReference type="PROSITE" id="PS51683">
    <property type="entry name" value="SAM_OMT_II"/>
    <property type="match status" value="1"/>
</dbReference>
<dbReference type="InterPro" id="IPR036390">
    <property type="entry name" value="WH_DNA-bd_sf"/>
</dbReference>
<dbReference type="Pfam" id="PF00891">
    <property type="entry name" value="Methyltransf_2"/>
    <property type="match status" value="1"/>
</dbReference>
<dbReference type="GO" id="GO:0008171">
    <property type="term" value="F:O-methyltransferase activity"/>
    <property type="evidence" value="ECO:0007669"/>
    <property type="project" value="InterPro"/>
</dbReference>
<evidence type="ECO:0000256" key="2">
    <source>
        <dbReference type="ARBA" id="ARBA00022679"/>
    </source>
</evidence>
<name>A0A9P3L7H8_9APHY</name>
<dbReference type="EMBL" id="BPQB01000001">
    <property type="protein sequence ID" value="GJE84013.1"/>
    <property type="molecule type" value="Genomic_DNA"/>
</dbReference>
<sequence length="473" mass="51298">MPSPLRELLELMTQSVDALERVCEEKGTPIPDLDAPFTPQSEAFRKDPAAAEATKVIVAAAHHICAIVSRPTDQLYTFVAGPTRAAAVRTCLEANVSEILREAGPSGMHVKDIAEKNGHDAEKLARFLRYLATGHIFREIAPDVFAHNRVSSMLDTHKPSEEVIAKPESKYDNTRGVAAQVSHHLDLTFKAASQAWETLADPQTRLSNEPEDAPFARAFPADKTLWNLLERDAHARNRFDLTMIASAAAQPPDAIFRAFAWETLPADALVVEVGGGMGTSAFPLAARFPRLRLVVQDLPGAVATAAPLWAARLPAALASGRVLLQPHDCFAPQPHAPAVFLLKMILHDWPDAHAARILARLRAAARADTVLVLVDCLVPYACRAAPAPAPDGAPAVPGAADFQAPAPLLANYGAANEFVYIMDMMMHMLFNAQERTVPQFTRLLQSEGWGVRAVHRTHEGNGIFLQSIEAVPI</sequence>
<keyword evidence="1 5" id="KW-0489">Methyltransferase</keyword>
<dbReference type="Gene3D" id="1.10.10.10">
    <property type="entry name" value="Winged helix-like DNA-binding domain superfamily/Winged helix DNA-binding domain"/>
    <property type="match status" value="1"/>
</dbReference>
<feature type="domain" description="O-methyltransferase C-terminal" evidence="4">
    <location>
        <begin position="196"/>
        <end position="382"/>
    </location>
</feature>
<keyword evidence="3" id="KW-0949">S-adenosyl-L-methionine</keyword>
<dbReference type="InterPro" id="IPR036388">
    <property type="entry name" value="WH-like_DNA-bd_sf"/>
</dbReference>
<reference evidence="5 6" key="1">
    <citation type="submission" date="2021-08" db="EMBL/GenBank/DDBJ databases">
        <title>Draft Genome Sequence of Phanerochaete sordida strain YK-624.</title>
        <authorList>
            <person name="Mori T."/>
            <person name="Dohra H."/>
            <person name="Suzuki T."/>
            <person name="Kawagishi H."/>
            <person name="Hirai H."/>
        </authorList>
    </citation>
    <scope>NUCLEOTIDE SEQUENCE [LARGE SCALE GENOMIC DNA]</scope>
    <source>
        <strain evidence="5 6">YK-624</strain>
    </source>
</reference>
<dbReference type="InterPro" id="IPR029063">
    <property type="entry name" value="SAM-dependent_MTases_sf"/>
</dbReference>
<proteinExistence type="predicted"/>
<dbReference type="InterPro" id="IPR016461">
    <property type="entry name" value="COMT-like"/>
</dbReference>
<keyword evidence="2" id="KW-0808">Transferase</keyword>
<protein>
    <submittedName>
        <fullName evidence="5">S-adenosyl-L-methionine-dependent methyltransferase</fullName>
    </submittedName>
</protein>
<dbReference type="Proteomes" id="UP000703269">
    <property type="component" value="Unassembled WGS sequence"/>
</dbReference>
<dbReference type="Gene3D" id="3.40.50.150">
    <property type="entry name" value="Vaccinia Virus protein VP39"/>
    <property type="match status" value="1"/>
</dbReference>
<comment type="caution">
    <text evidence="5">The sequence shown here is derived from an EMBL/GenBank/DDBJ whole genome shotgun (WGS) entry which is preliminary data.</text>
</comment>